<organism evidence="2 3">
    <name type="scientific">candidate division WOR-1 bacterium RIFOXYC2_FULL_41_25</name>
    <dbReference type="NCBI Taxonomy" id="1802586"/>
    <lineage>
        <taxon>Bacteria</taxon>
        <taxon>Bacillati</taxon>
        <taxon>Saganbacteria</taxon>
    </lineage>
</organism>
<dbReference type="InterPro" id="IPR013216">
    <property type="entry name" value="Methyltransf_11"/>
</dbReference>
<dbReference type="Pfam" id="PF08241">
    <property type="entry name" value="Methyltransf_11"/>
    <property type="match status" value="1"/>
</dbReference>
<dbReference type="Proteomes" id="UP000177309">
    <property type="component" value="Unassembled WGS sequence"/>
</dbReference>
<dbReference type="SUPFAM" id="SSF53335">
    <property type="entry name" value="S-adenosyl-L-methionine-dependent methyltransferases"/>
    <property type="match status" value="1"/>
</dbReference>
<sequence length="248" mass="28517">MTKIEQKKFPDPKKEITEMLAVFKNQDQWPHLASELGLKRYIKMADQLARNLPPGKILDWGAGCGQMSYLLKNRGFEVVSYDIDPEERPLLKLINQTITIGSDPVNLPFPDASFDAVLSSGVLEHVADADASLKEVFRVLKKQGYFSIYMLPNKYSYIEFISDRIGRGDHPVKYSLPEIKTFLNRQGFEVLSTGYQNFFPYNLKGFPRIIRQLYHLLDKFIGPLDRLFVNFPFLKHLSTNIIVVAKKI</sequence>
<evidence type="ECO:0000259" key="1">
    <source>
        <dbReference type="Pfam" id="PF08241"/>
    </source>
</evidence>
<evidence type="ECO:0000313" key="3">
    <source>
        <dbReference type="Proteomes" id="UP000177309"/>
    </source>
</evidence>
<dbReference type="InterPro" id="IPR029063">
    <property type="entry name" value="SAM-dependent_MTases_sf"/>
</dbReference>
<dbReference type="GO" id="GO:0008757">
    <property type="term" value="F:S-adenosylmethionine-dependent methyltransferase activity"/>
    <property type="evidence" value="ECO:0007669"/>
    <property type="project" value="InterPro"/>
</dbReference>
<comment type="caution">
    <text evidence="2">The sequence shown here is derived from an EMBL/GenBank/DDBJ whole genome shotgun (WGS) entry which is preliminary data.</text>
</comment>
<dbReference type="Gene3D" id="3.40.50.150">
    <property type="entry name" value="Vaccinia Virus protein VP39"/>
    <property type="match status" value="1"/>
</dbReference>
<gene>
    <name evidence="2" type="ORF">A2462_07430</name>
</gene>
<dbReference type="EMBL" id="MEUI01000038">
    <property type="protein sequence ID" value="OGC33241.1"/>
    <property type="molecule type" value="Genomic_DNA"/>
</dbReference>
<feature type="domain" description="Methyltransferase type 11" evidence="1">
    <location>
        <begin position="58"/>
        <end position="147"/>
    </location>
</feature>
<accession>A0A1F4TKI2</accession>
<dbReference type="PANTHER" id="PTHR43591">
    <property type="entry name" value="METHYLTRANSFERASE"/>
    <property type="match status" value="1"/>
</dbReference>
<dbReference type="CDD" id="cd02440">
    <property type="entry name" value="AdoMet_MTases"/>
    <property type="match status" value="1"/>
</dbReference>
<proteinExistence type="predicted"/>
<dbReference type="AlphaFoldDB" id="A0A1F4TKI2"/>
<evidence type="ECO:0000313" key="2">
    <source>
        <dbReference type="EMBL" id="OGC33241.1"/>
    </source>
</evidence>
<protein>
    <recommendedName>
        <fullName evidence="1">Methyltransferase type 11 domain-containing protein</fullName>
    </recommendedName>
</protein>
<name>A0A1F4TKI2_UNCSA</name>
<reference evidence="2 3" key="1">
    <citation type="journal article" date="2016" name="Nat. Commun.">
        <title>Thousands of microbial genomes shed light on interconnected biogeochemical processes in an aquifer system.</title>
        <authorList>
            <person name="Anantharaman K."/>
            <person name="Brown C.T."/>
            <person name="Hug L.A."/>
            <person name="Sharon I."/>
            <person name="Castelle C.J."/>
            <person name="Probst A.J."/>
            <person name="Thomas B.C."/>
            <person name="Singh A."/>
            <person name="Wilkins M.J."/>
            <person name="Karaoz U."/>
            <person name="Brodie E.L."/>
            <person name="Williams K.H."/>
            <person name="Hubbard S.S."/>
            <person name="Banfield J.F."/>
        </authorList>
    </citation>
    <scope>NUCLEOTIDE SEQUENCE [LARGE SCALE GENOMIC DNA]</scope>
</reference>